<dbReference type="AlphaFoldDB" id="A0A6L9MU30"/>
<name>A0A6L9MU30_9ALTE</name>
<reference evidence="2 3" key="1">
    <citation type="submission" date="2020-01" db="EMBL/GenBank/DDBJ databases">
        <title>Genomes of bacteria type strains.</title>
        <authorList>
            <person name="Chen J."/>
            <person name="Zhu S."/>
            <person name="Yang J."/>
        </authorList>
    </citation>
    <scope>NUCLEOTIDE SEQUENCE [LARGE SCALE GENOMIC DNA]</scope>
    <source>
        <strain evidence="2 3">LMG 22958</strain>
    </source>
</reference>
<gene>
    <name evidence="2" type="ORF">GTW09_07045</name>
</gene>
<sequence>MQSNEVIKQSQVSRREHMSQVSLNNGYWFYFDHEGNDISMWGSVFSGKEKVSFNNEVVSSFRNLSSTKSEHAFTKNGHEYLVKTHMTHVLRGELKVTLFCDGKEVASETLSQLEKGNLLKSFFSMDKLLFVGLIVGFLCGYLGFMSFSG</sequence>
<proteinExistence type="predicted"/>
<evidence type="ECO:0000313" key="3">
    <source>
        <dbReference type="Proteomes" id="UP000478837"/>
    </source>
</evidence>
<accession>A0A6L9MU30</accession>
<protein>
    <submittedName>
        <fullName evidence="2">Uncharacterized protein</fullName>
    </submittedName>
</protein>
<dbReference type="EMBL" id="JAAAWP010000003">
    <property type="protein sequence ID" value="NDW21270.1"/>
    <property type="molecule type" value="Genomic_DNA"/>
</dbReference>
<comment type="caution">
    <text evidence="2">The sequence shown here is derived from an EMBL/GenBank/DDBJ whole genome shotgun (WGS) entry which is preliminary data.</text>
</comment>
<keyword evidence="1" id="KW-0472">Membrane</keyword>
<keyword evidence="1" id="KW-0812">Transmembrane</keyword>
<evidence type="ECO:0000256" key="1">
    <source>
        <dbReference type="SAM" id="Phobius"/>
    </source>
</evidence>
<organism evidence="2 3">
    <name type="scientific">Alteromonas hispanica</name>
    <dbReference type="NCBI Taxonomy" id="315421"/>
    <lineage>
        <taxon>Bacteria</taxon>
        <taxon>Pseudomonadati</taxon>
        <taxon>Pseudomonadota</taxon>
        <taxon>Gammaproteobacteria</taxon>
        <taxon>Alteromonadales</taxon>
        <taxon>Alteromonadaceae</taxon>
        <taxon>Alteromonas/Salinimonas group</taxon>
        <taxon>Alteromonas</taxon>
    </lineage>
</organism>
<keyword evidence="3" id="KW-1185">Reference proteome</keyword>
<evidence type="ECO:0000313" key="2">
    <source>
        <dbReference type="EMBL" id="NDW21270.1"/>
    </source>
</evidence>
<keyword evidence="1" id="KW-1133">Transmembrane helix</keyword>
<feature type="transmembrane region" description="Helical" evidence="1">
    <location>
        <begin position="128"/>
        <end position="147"/>
    </location>
</feature>
<dbReference type="Proteomes" id="UP000478837">
    <property type="component" value="Unassembled WGS sequence"/>
</dbReference>
<dbReference type="RefSeq" id="WP_163111184.1">
    <property type="nucleotide sequence ID" value="NZ_JAAAWP010000003.1"/>
</dbReference>